<evidence type="ECO:0000313" key="1">
    <source>
        <dbReference type="EMBL" id="JAP56216.1"/>
    </source>
</evidence>
<dbReference type="EMBL" id="GEEE01007009">
    <property type="protein sequence ID" value="JAP56216.1"/>
    <property type="molecule type" value="Transcribed_RNA"/>
</dbReference>
<dbReference type="AlphaFoldDB" id="A0A0X3QAB6"/>
<organism evidence="1">
    <name type="scientific">Schistocephalus solidus</name>
    <name type="common">Tapeworm</name>
    <dbReference type="NCBI Taxonomy" id="70667"/>
    <lineage>
        <taxon>Eukaryota</taxon>
        <taxon>Metazoa</taxon>
        <taxon>Spiralia</taxon>
        <taxon>Lophotrochozoa</taxon>
        <taxon>Platyhelminthes</taxon>
        <taxon>Cestoda</taxon>
        <taxon>Eucestoda</taxon>
        <taxon>Diphyllobothriidea</taxon>
        <taxon>Diphyllobothriidae</taxon>
        <taxon>Schistocephalus</taxon>
    </lineage>
</organism>
<gene>
    <name evidence="1" type="ORF">TR160517</name>
</gene>
<name>A0A0X3QAB6_SCHSO</name>
<accession>A0A0X3QAB6</accession>
<reference evidence="1" key="1">
    <citation type="submission" date="2016-01" db="EMBL/GenBank/DDBJ databases">
        <title>Reference transcriptome for the parasite Schistocephalus solidus: insights into the molecular evolution of parasitism.</title>
        <authorList>
            <person name="Hebert F.O."/>
            <person name="Grambauer S."/>
            <person name="Barber I."/>
            <person name="Landry C.R."/>
            <person name="Aubin-Horth N."/>
        </authorList>
    </citation>
    <scope>NUCLEOTIDE SEQUENCE</scope>
</reference>
<sequence>MIKCPHYMKWVAFSGRTRIPVRAHRLNCAPRKYIFPASECSEKSRHRQLSLAHGFLPRERITKGACTRGTVLIARLADRLGEQSFTSCSKFPLNTSSNNISDGFEHTTRATARAPFTVKELRKVSEQVILQSDVSDLYVSLQPEASANLSLIDDDEVRGHIINEVPDEGACQFFLPIVDEAKPRHAAKGSLFAFVNEGDDRSFSPTSPVLRRLPAKQVTKSVNLTKPRHNPSPKKARTLIKRPEPAVDLFRSVAHKGTPVDEEVYCAASEWRAFLIAQTSNLATRRPPWNTGTKVSDSSKLKKRRQIEFMRRNNPFSRRPRRYCRWNKRYVHRLTDPINRVVSFQCTAPHRPDSIEVKLCSSTHLAQSVAAATLFALRSTVTSGALSGEICSDKTVKSSASPAPEMEDSKVATLVRERNLEEAEWQQILLPPPSDRLQVEGFPEIKVDDMDEDVACTVVSDFKDTDGNVRAENSTGILQVSREQSAGDSDTSVTFGEETPSNVISSLIPNHEDNPTSTWGTTSDHERRPISTTLSVYSSKNSPGECRVDGSKALGCLCGPQNLKTGRQVKMLTGTSNTPGHARESRGHRFFRGLHERFRRMLANGI</sequence>
<protein>
    <submittedName>
        <fullName evidence="1">Uncharacterized protein</fullName>
    </submittedName>
</protein>
<proteinExistence type="predicted"/>